<proteinExistence type="predicted"/>
<keyword evidence="2" id="KW-1185">Reference proteome</keyword>
<accession>A0ACA9LAB8</accession>
<evidence type="ECO:0000313" key="2">
    <source>
        <dbReference type="Proteomes" id="UP000789920"/>
    </source>
</evidence>
<sequence>MTDYPGYIYATTIALGGVFGYVKAGSIPSLFFGLTFGGLAAYAANRTSVNPKNAILAFVVSSVLFIVMGVRFYKSGKFMPAGFVSTLR</sequence>
<comment type="caution">
    <text evidence="1">The sequence shown here is derived from an EMBL/GenBank/DDBJ whole genome shotgun (WGS) entry which is preliminary data.</text>
</comment>
<dbReference type="EMBL" id="CAJVQC010002889">
    <property type="protein sequence ID" value="CAG8518557.1"/>
    <property type="molecule type" value="Genomic_DNA"/>
</dbReference>
<dbReference type="Proteomes" id="UP000789920">
    <property type="component" value="Unassembled WGS sequence"/>
</dbReference>
<reference evidence="1" key="1">
    <citation type="submission" date="2021-06" db="EMBL/GenBank/DDBJ databases">
        <authorList>
            <person name="Kallberg Y."/>
            <person name="Tangrot J."/>
            <person name="Rosling A."/>
        </authorList>
    </citation>
    <scope>NUCLEOTIDE SEQUENCE</scope>
    <source>
        <strain evidence="1">MA461A</strain>
    </source>
</reference>
<protein>
    <submittedName>
        <fullName evidence="1">14252_t:CDS:1</fullName>
    </submittedName>
</protein>
<name>A0ACA9LAB8_9GLOM</name>
<gene>
    <name evidence="1" type="ORF">RPERSI_LOCUS2591</name>
</gene>
<organism evidence="1 2">
    <name type="scientific">Racocetra persica</name>
    <dbReference type="NCBI Taxonomy" id="160502"/>
    <lineage>
        <taxon>Eukaryota</taxon>
        <taxon>Fungi</taxon>
        <taxon>Fungi incertae sedis</taxon>
        <taxon>Mucoromycota</taxon>
        <taxon>Glomeromycotina</taxon>
        <taxon>Glomeromycetes</taxon>
        <taxon>Diversisporales</taxon>
        <taxon>Gigasporaceae</taxon>
        <taxon>Racocetra</taxon>
    </lineage>
</organism>
<evidence type="ECO:0000313" key="1">
    <source>
        <dbReference type="EMBL" id="CAG8518557.1"/>
    </source>
</evidence>